<evidence type="ECO:0000259" key="1">
    <source>
        <dbReference type="Pfam" id="PF04389"/>
    </source>
</evidence>
<comment type="caution">
    <text evidence="2">The sequence shown here is derived from an EMBL/GenBank/DDBJ whole genome shotgun (WGS) entry which is preliminary data.</text>
</comment>
<sequence>MLYKLIKTLLQFSPRQLNNETRAGKYLLSFLQKNNFPFRLNQFTFYHPDFIKAVLLADGRKIACQPASFVSGKISGKDNLFSSMAHINFDLPHLSFNPHCPDISVPVMASHYPALAISKNDLPKILKAKKIDGNVIVNRVKHQSQNILVGNLTKPQNLIFSHYDSINTGAVDNASGVAVSLKLILNNSKLLAKNLFIFSGNEELSYDFPIYWGHGYRMFEKKYFRLMQQAKKILVVDCVGNDKPQAYTSAYWVNEGFPVKNLKSVLKKTALIAGDLDKLMTVYHSRLDNLSQINRAHLNQAYYYLLNLLK</sequence>
<gene>
    <name evidence="2" type="ORF">COX09_05225</name>
</gene>
<dbReference type="Pfam" id="PF04389">
    <property type="entry name" value="Peptidase_M28"/>
    <property type="match status" value="1"/>
</dbReference>
<dbReference type="Proteomes" id="UP000231081">
    <property type="component" value="Unassembled WGS sequence"/>
</dbReference>
<name>A0A2H0B3Y8_9BACT</name>
<dbReference type="InterPro" id="IPR007484">
    <property type="entry name" value="Peptidase_M28"/>
</dbReference>
<dbReference type="AlphaFoldDB" id="A0A2H0B3Y8"/>
<protein>
    <recommendedName>
        <fullName evidence="1">Peptidase M28 domain-containing protein</fullName>
    </recommendedName>
</protein>
<organism evidence="2 3">
    <name type="scientific">Candidatus Beckwithbacteria bacterium CG23_combo_of_CG06-09_8_20_14_all_47_9</name>
    <dbReference type="NCBI Taxonomy" id="1974498"/>
    <lineage>
        <taxon>Bacteria</taxon>
        <taxon>Candidatus Beckwithiibacteriota</taxon>
    </lineage>
</organism>
<dbReference type="SUPFAM" id="SSF53187">
    <property type="entry name" value="Zn-dependent exopeptidases"/>
    <property type="match status" value="1"/>
</dbReference>
<evidence type="ECO:0000313" key="3">
    <source>
        <dbReference type="Proteomes" id="UP000231081"/>
    </source>
</evidence>
<reference evidence="2 3" key="1">
    <citation type="submission" date="2017-09" db="EMBL/GenBank/DDBJ databases">
        <title>Depth-based differentiation of microbial function through sediment-hosted aquifers and enrichment of novel symbionts in the deep terrestrial subsurface.</title>
        <authorList>
            <person name="Probst A.J."/>
            <person name="Ladd B."/>
            <person name="Jarett J.K."/>
            <person name="Geller-Mcgrath D.E."/>
            <person name="Sieber C.M."/>
            <person name="Emerson J.B."/>
            <person name="Anantharaman K."/>
            <person name="Thomas B.C."/>
            <person name="Malmstrom R."/>
            <person name="Stieglmeier M."/>
            <person name="Klingl A."/>
            <person name="Woyke T."/>
            <person name="Ryan C.M."/>
            <person name="Banfield J.F."/>
        </authorList>
    </citation>
    <scope>NUCLEOTIDE SEQUENCE [LARGE SCALE GENOMIC DNA]</scope>
    <source>
        <strain evidence="2">CG23_combo_of_CG06-09_8_20_14_all_47_9</strain>
    </source>
</reference>
<evidence type="ECO:0000313" key="2">
    <source>
        <dbReference type="EMBL" id="PIP51780.1"/>
    </source>
</evidence>
<dbReference type="EMBL" id="PCSQ01000136">
    <property type="protein sequence ID" value="PIP51780.1"/>
    <property type="molecule type" value="Genomic_DNA"/>
</dbReference>
<dbReference type="Gene3D" id="3.40.630.10">
    <property type="entry name" value="Zn peptidases"/>
    <property type="match status" value="1"/>
</dbReference>
<proteinExistence type="predicted"/>
<accession>A0A2H0B3Y8</accession>
<feature type="domain" description="Peptidase M28" evidence="1">
    <location>
        <begin position="158"/>
        <end position="247"/>
    </location>
</feature>